<comment type="caution">
    <text evidence="5">The sequence shown here is derived from an EMBL/GenBank/DDBJ whole genome shotgun (WGS) entry which is preliminary data.</text>
</comment>
<protein>
    <recommendedName>
        <fullName evidence="4">Glucose-methanol-choline oxidoreductase C-terminal domain-containing protein</fullName>
    </recommendedName>
</protein>
<evidence type="ECO:0000259" key="4">
    <source>
        <dbReference type="Pfam" id="PF05199"/>
    </source>
</evidence>
<feature type="transmembrane region" description="Helical" evidence="3">
    <location>
        <begin position="91"/>
        <end position="112"/>
    </location>
</feature>
<dbReference type="AlphaFoldDB" id="A0AAD7FCB8"/>
<keyword evidence="6" id="KW-1185">Reference proteome</keyword>
<proteinExistence type="predicted"/>
<feature type="region of interest" description="Disordered" evidence="2">
    <location>
        <begin position="54"/>
        <end position="81"/>
    </location>
</feature>
<dbReference type="Proteomes" id="UP001221142">
    <property type="component" value="Unassembled WGS sequence"/>
</dbReference>
<dbReference type="InterPro" id="IPR007867">
    <property type="entry name" value="GMC_OxRtase_C"/>
</dbReference>
<dbReference type="InterPro" id="IPR036188">
    <property type="entry name" value="FAD/NAD-bd_sf"/>
</dbReference>
<evidence type="ECO:0000313" key="6">
    <source>
        <dbReference type="Proteomes" id="UP001221142"/>
    </source>
</evidence>
<keyword evidence="3" id="KW-0812">Transmembrane</keyword>
<gene>
    <name evidence="5" type="ORF">FB45DRAFT_935832</name>
</gene>
<evidence type="ECO:0000313" key="5">
    <source>
        <dbReference type="EMBL" id="KAJ7615500.1"/>
    </source>
</evidence>
<keyword evidence="3" id="KW-1133">Transmembrane helix</keyword>
<dbReference type="Gene3D" id="3.50.50.60">
    <property type="entry name" value="FAD/NAD(P)-binding domain"/>
    <property type="match status" value="1"/>
</dbReference>
<evidence type="ECO:0000256" key="2">
    <source>
        <dbReference type="SAM" id="MobiDB-lite"/>
    </source>
</evidence>
<organism evidence="5 6">
    <name type="scientific">Roridomyces roridus</name>
    <dbReference type="NCBI Taxonomy" id="1738132"/>
    <lineage>
        <taxon>Eukaryota</taxon>
        <taxon>Fungi</taxon>
        <taxon>Dikarya</taxon>
        <taxon>Basidiomycota</taxon>
        <taxon>Agaricomycotina</taxon>
        <taxon>Agaricomycetes</taxon>
        <taxon>Agaricomycetidae</taxon>
        <taxon>Agaricales</taxon>
        <taxon>Marasmiineae</taxon>
        <taxon>Mycenaceae</taxon>
        <taxon>Roridomyces</taxon>
    </lineage>
</organism>
<evidence type="ECO:0000256" key="3">
    <source>
        <dbReference type="SAM" id="Phobius"/>
    </source>
</evidence>
<evidence type="ECO:0000256" key="1">
    <source>
        <dbReference type="ARBA" id="ARBA00001974"/>
    </source>
</evidence>
<sequence>MLPKESGGVVDTTLMVYGTKNVRVVDVSIVPLHVSENAADIIKAAHAAVVNTTISSDPSDSGSGSDESGSTGSAGDAAKTNASTRSTSTKVIIGAASGVAALVLLGFLVFFCRRRNHAKQARASAFGKDDAWLRRMIMDGTRTSHEHPSWPRAQARIVGIRCRLRLVWIRCTRRISKRCSTITAGSTMGSTRGWGCMILGMLQRRRMAHCIRICRRRMLWRCIRPPRPRRRMRALG</sequence>
<reference evidence="5" key="1">
    <citation type="submission" date="2023-03" db="EMBL/GenBank/DDBJ databases">
        <title>Massive genome expansion in bonnet fungi (Mycena s.s.) driven by repeated elements and novel gene families across ecological guilds.</title>
        <authorList>
            <consortium name="Lawrence Berkeley National Laboratory"/>
            <person name="Harder C.B."/>
            <person name="Miyauchi S."/>
            <person name="Viragh M."/>
            <person name="Kuo A."/>
            <person name="Thoen E."/>
            <person name="Andreopoulos B."/>
            <person name="Lu D."/>
            <person name="Skrede I."/>
            <person name="Drula E."/>
            <person name="Henrissat B."/>
            <person name="Morin E."/>
            <person name="Kohler A."/>
            <person name="Barry K."/>
            <person name="LaButti K."/>
            <person name="Morin E."/>
            <person name="Salamov A."/>
            <person name="Lipzen A."/>
            <person name="Mereny Z."/>
            <person name="Hegedus B."/>
            <person name="Baldrian P."/>
            <person name="Stursova M."/>
            <person name="Weitz H."/>
            <person name="Taylor A."/>
            <person name="Grigoriev I.V."/>
            <person name="Nagy L.G."/>
            <person name="Martin F."/>
            <person name="Kauserud H."/>
        </authorList>
    </citation>
    <scope>NUCLEOTIDE SEQUENCE</scope>
    <source>
        <strain evidence="5">9284</strain>
    </source>
</reference>
<accession>A0AAD7FCB8</accession>
<name>A0AAD7FCB8_9AGAR</name>
<comment type="cofactor">
    <cofactor evidence="1">
        <name>FAD</name>
        <dbReference type="ChEBI" id="CHEBI:57692"/>
    </cofactor>
</comment>
<feature type="compositionally biased region" description="Low complexity" evidence="2">
    <location>
        <begin position="55"/>
        <end position="78"/>
    </location>
</feature>
<dbReference type="Pfam" id="PF05199">
    <property type="entry name" value="GMC_oxred_C"/>
    <property type="match status" value="1"/>
</dbReference>
<keyword evidence="3" id="KW-0472">Membrane</keyword>
<feature type="domain" description="Glucose-methanol-choline oxidoreductase C-terminal" evidence="4">
    <location>
        <begin position="3"/>
        <end position="38"/>
    </location>
</feature>
<dbReference type="EMBL" id="JARKIF010000024">
    <property type="protein sequence ID" value="KAJ7615500.1"/>
    <property type="molecule type" value="Genomic_DNA"/>
</dbReference>
<dbReference type="GO" id="GO:0016614">
    <property type="term" value="F:oxidoreductase activity, acting on CH-OH group of donors"/>
    <property type="evidence" value="ECO:0007669"/>
    <property type="project" value="InterPro"/>
</dbReference>
<feature type="non-terminal residue" evidence="5">
    <location>
        <position position="236"/>
    </location>
</feature>